<gene>
    <name evidence="1" type="ORF">GCM10022207_57010</name>
</gene>
<sequence>MTDWSSLHHAYGTAEDIPGLLSCVSPNPDAPQWDDLWSRLCHQGTIYSASYAALPVLTRMARQRSPSDRRMPLCLAGAIVASTDQPYGDEDPRATYAREMSDLVKLTEEALQDPGLADDPTYVHLLAALLSFEGVEVWGEWLDGLNDEEYEVPCPACGSENFIVFGQYGHFSTTDSMYMKHATARRVPLRPQTPSSMDGLARRLHTRAEADGQSDIAHKLCYVFGHAQCADCDAAFSVDEAIVARWDS</sequence>
<dbReference type="Proteomes" id="UP001501563">
    <property type="component" value="Unassembled WGS sequence"/>
</dbReference>
<protein>
    <submittedName>
        <fullName evidence="1">Uncharacterized protein</fullName>
    </submittedName>
</protein>
<evidence type="ECO:0000313" key="1">
    <source>
        <dbReference type="EMBL" id="GAA3882703.1"/>
    </source>
</evidence>
<name>A0ABP7KQW5_9ACTN</name>
<accession>A0ABP7KQW5</accession>
<dbReference type="RefSeq" id="WP_345552086.1">
    <property type="nucleotide sequence ID" value="NZ_BAAAZA010000018.1"/>
</dbReference>
<keyword evidence="2" id="KW-1185">Reference proteome</keyword>
<reference evidence="2" key="1">
    <citation type="journal article" date="2019" name="Int. J. Syst. Evol. Microbiol.">
        <title>The Global Catalogue of Microorganisms (GCM) 10K type strain sequencing project: providing services to taxonomists for standard genome sequencing and annotation.</title>
        <authorList>
            <consortium name="The Broad Institute Genomics Platform"/>
            <consortium name="The Broad Institute Genome Sequencing Center for Infectious Disease"/>
            <person name="Wu L."/>
            <person name="Ma J."/>
        </authorList>
    </citation>
    <scope>NUCLEOTIDE SEQUENCE [LARGE SCALE GENOMIC DNA]</scope>
    <source>
        <strain evidence="2">JCM 16578</strain>
    </source>
</reference>
<dbReference type="EMBL" id="BAAAZA010000018">
    <property type="protein sequence ID" value="GAA3882703.1"/>
    <property type="molecule type" value="Genomic_DNA"/>
</dbReference>
<comment type="caution">
    <text evidence="1">The sequence shown here is derived from an EMBL/GenBank/DDBJ whole genome shotgun (WGS) entry which is preliminary data.</text>
</comment>
<proteinExistence type="predicted"/>
<organism evidence="1 2">
    <name type="scientific">Streptomyces lannensis</name>
    <dbReference type="NCBI Taxonomy" id="766498"/>
    <lineage>
        <taxon>Bacteria</taxon>
        <taxon>Bacillati</taxon>
        <taxon>Actinomycetota</taxon>
        <taxon>Actinomycetes</taxon>
        <taxon>Kitasatosporales</taxon>
        <taxon>Streptomycetaceae</taxon>
        <taxon>Streptomyces</taxon>
    </lineage>
</organism>
<evidence type="ECO:0000313" key="2">
    <source>
        <dbReference type="Proteomes" id="UP001501563"/>
    </source>
</evidence>